<dbReference type="InterPro" id="IPR025110">
    <property type="entry name" value="AMP-bd_C"/>
</dbReference>
<dbReference type="InterPro" id="IPR020845">
    <property type="entry name" value="AMP-binding_CS"/>
</dbReference>
<protein>
    <submittedName>
        <fullName evidence="5">AMP-binding protein</fullName>
    </submittedName>
</protein>
<dbReference type="InterPro" id="IPR000873">
    <property type="entry name" value="AMP-dep_synth/lig_dom"/>
</dbReference>
<gene>
    <name evidence="5" type="ORF">HOP40_00500</name>
</gene>
<proteinExistence type="inferred from homology"/>
<evidence type="ECO:0000259" key="4">
    <source>
        <dbReference type="Pfam" id="PF13193"/>
    </source>
</evidence>
<dbReference type="GO" id="GO:0031956">
    <property type="term" value="F:medium-chain fatty acid-CoA ligase activity"/>
    <property type="evidence" value="ECO:0007669"/>
    <property type="project" value="TreeGrafter"/>
</dbReference>
<comment type="similarity">
    <text evidence="1">Belongs to the ATP-dependent AMP-binding enzyme family.</text>
</comment>
<organism evidence="5 6">
    <name type="scientific">Pseudonocardia broussonetiae</name>
    <dbReference type="NCBI Taxonomy" id="2736640"/>
    <lineage>
        <taxon>Bacteria</taxon>
        <taxon>Bacillati</taxon>
        <taxon>Actinomycetota</taxon>
        <taxon>Actinomycetes</taxon>
        <taxon>Pseudonocardiales</taxon>
        <taxon>Pseudonocardiaceae</taxon>
        <taxon>Pseudonocardia</taxon>
    </lineage>
</organism>
<keyword evidence="2" id="KW-0436">Ligase</keyword>
<feature type="domain" description="AMP-dependent synthetase/ligase" evidence="3">
    <location>
        <begin position="37"/>
        <end position="404"/>
    </location>
</feature>
<dbReference type="PANTHER" id="PTHR43201:SF5">
    <property type="entry name" value="MEDIUM-CHAIN ACYL-COA LIGASE ACSF2, MITOCHONDRIAL"/>
    <property type="match status" value="1"/>
</dbReference>
<dbReference type="AlphaFoldDB" id="A0A6M6JDE1"/>
<dbReference type="RefSeq" id="WP_172153875.1">
    <property type="nucleotide sequence ID" value="NZ_CP053564.1"/>
</dbReference>
<dbReference type="SUPFAM" id="SSF56801">
    <property type="entry name" value="Acetyl-CoA synthetase-like"/>
    <property type="match status" value="1"/>
</dbReference>
<dbReference type="Pfam" id="PF00501">
    <property type="entry name" value="AMP-binding"/>
    <property type="match status" value="1"/>
</dbReference>
<reference evidence="5 6" key="1">
    <citation type="submission" date="2020-05" db="EMBL/GenBank/DDBJ databases">
        <authorList>
            <person name="Mo P."/>
        </authorList>
    </citation>
    <scope>NUCLEOTIDE SEQUENCE [LARGE SCALE GENOMIC DNA]</scope>
    <source>
        <strain evidence="5 6">Gen01</strain>
    </source>
</reference>
<sequence>MSAPEPATDLPPFDPDRAAAYLRDGLWGSRTVGDRLRDSAERFAGRPALVTAEQRLSYRELDDATDAFAAGVLATTALRPGDRVMFSAGNVAETVVAYYGCVKAGLLPVCTLPAHGHREIGLLAEHTGARGHVVQADFGRQDLAALSATVGLDVVISLRGRLPGAVGYDEILAAGATAPARAALAAVEIDPDGLVAFQLSGGTTGLPKVAPRRHREYVHNAEAFTGPLGIGPGSVVLHVLPIMHNAGIAAAMQPAHWAGATFVLGASADAAAVFEIVHRERVTTIPLLPPAVVIRLLERAATTGEDLRPVERMLVGGQKLPAEAAARVEPVLKVPCAQMFGMAEGMFLATPPDAPGWVRERTVGTPISAGDEIRVLEIGGEDEVPDGELGELACRGPYTVPGYYRAAAHNAATFTGDGFYRTGDLAVRHVVDGRTYYAIEGRIKDVINRGAEKIHAEEVEEIVVRHPDVTTAALVAMPDPVLGERACVFLILAAGAPPLDVAGLGEFLRGEGLARYKWPERVEVVAELPLTNVGKVSKKDLRDRLAEAVSA</sequence>
<name>A0A6M6JDE1_9PSEU</name>
<evidence type="ECO:0000259" key="3">
    <source>
        <dbReference type="Pfam" id="PF00501"/>
    </source>
</evidence>
<dbReference type="InterPro" id="IPR042099">
    <property type="entry name" value="ANL_N_sf"/>
</dbReference>
<dbReference type="PROSITE" id="PS00455">
    <property type="entry name" value="AMP_BINDING"/>
    <property type="match status" value="1"/>
</dbReference>
<dbReference type="PANTHER" id="PTHR43201">
    <property type="entry name" value="ACYL-COA SYNTHETASE"/>
    <property type="match status" value="1"/>
</dbReference>
<accession>A0A6M6JDE1</accession>
<dbReference type="EMBL" id="CP053564">
    <property type="protein sequence ID" value="QJY44501.1"/>
    <property type="molecule type" value="Genomic_DNA"/>
</dbReference>
<evidence type="ECO:0000256" key="1">
    <source>
        <dbReference type="ARBA" id="ARBA00006432"/>
    </source>
</evidence>
<dbReference type="Gene3D" id="3.30.300.30">
    <property type="match status" value="1"/>
</dbReference>
<feature type="domain" description="AMP-binding enzyme C-terminal" evidence="4">
    <location>
        <begin position="458"/>
        <end position="535"/>
    </location>
</feature>
<evidence type="ECO:0000313" key="6">
    <source>
        <dbReference type="Proteomes" id="UP000505377"/>
    </source>
</evidence>
<dbReference type="KEGG" id="pbro:HOP40_00500"/>
<dbReference type="Pfam" id="PF13193">
    <property type="entry name" value="AMP-binding_C"/>
    <property type="match status" value="1"/>
</dbReference>
<dbReference type="GO" id="GO:0006631">
    <property type="term" value="P:fatty acid metabolic process"/>
    <property type="evidence" value="ECO:0007669"/>
    <property type="project" value="TreeGrafter"/>
</dbReference>
<dbReference type="InterPro" id="IPR045851">
    <property type="entry name" value="AMP-bd_C_sf"/>
</dbReference>
<keyword evidence="6" id="KW-1185">Reference proteome</keyword>
<dbReference type="Proteomes" id="UP000505377">
    <property type="component" value="Chromosome"/>
</dbReference>
<evidence type="ECO:0000256" key="2">
    <source>
        <dbReference type="ARBA" id="ARBA00022598"/>
    </source>
</evidence>
<dbReference type="Gene3D" id="3.40.50.12780">
    <property type="entry name" value="N-terminal domain of ligase-like"/>
    <property type="match status" value="1"/>
</dbReference>
<evidence type="ECO:0000313" key="5">
    <source>
        <dbReference type="EMBL" id="QJY44501.1"/>
    </source>
</evidence>